<dbReference type="Proteomes" id="UP000015354">
    <property type="component" value="Unassembled WGS sequence"/>
</dbReference>
<feature type="compositionally biased region" description="Basic and acidic residues" evidence="1">
    <location>
        <begin position="128"/>
        <end position="151"/>
    </location>
</feature>
<organism evidence="2 3">
    <name type="scientific">Strigomonas culicis</name>
    <dbReference type="NCBI Taxonomy" id="28005"/>
    <lineage>
        <taxon>Eukaryota</taxon>
        <taxon>Discoba</taxon>
        <taxon>Euglenozoa</taxon>
        <taxon>Kinetoplastea</taxon>
        <taxon>Metakinetoplastina</taxon>
        <taxon>Trypanosomatida</taxon>
        <taxon>Trypanosomatidae</taxon>
        <taxon>Strigomonadinae</taxon>
        <taxon>Strigomonas</taxon>
    </lineage>
</organism>
<comment type="caution">
    <text evidence="2">The sequence shown here is derived from an EMBL/GenBank/DDBJ whole genome shotgun (WGS) entry which is preliminary data.</text>
</comment>
<evidence type="ECO:0000256" key="1">
    <source>
        <dbReference type="SAM" id="MobiDB-lite"/>
    </source>
</evidence>
<feature type="compositionally biased region" description="Basic residues" evidence="1">
    <location>
        <begin position="310"/>
        <end position="328"/>
    </location>
</feature>
<evidence type="ECO:0000313" key="3">
    <source>
        <dbReference type="Proteomes" id="UP000015354"/>
    </source>
</evidence>
<feature type="compositionally biased region" description="Basic residues" evidence="1">
    <location>
        <begin position="209"/>
        <end position="218"/>
    </location>
</feature>
<proteinExistence type="predicted"/>
<feature type="compositionally biased region" description="Basic and acidic residues" evidence="1">
    <location>
        <begin position="198"/>
        <end position="207"/>
    </location>
</feature>
<dbReference type="GO" id="GO:0000502">
    <property type="term" value="C:proteasome complex"/>
    <property type="evidence" value="ECO:0007669"/>
    <property type="project" value="UniProtKB-KW"/>
</dbReference>
<feature type="region of interest" description="Disordered" evidence="1">
    <location>
        <begin position="183"/>
        <end position="386"/>
    </location>
</feature>
<sequence length="386" mass="41629">MSISSKLFSLDLVYPPACLYTIIIIAITHTHHGPTTAEGSAESAPGEVGAAGRAGDRQEEEEEGARRGDAGAKGVPCARVPPAPVPPRALQGLLVGRGGVPQDDQRAARGAVQPGGGRHVALRGGAAEGERPARDAARGRHLRGGDRRQPRDCVHLGLPVLRADDVLRGQGAARARLQRAAAQHAAQHRRRAAGRCQPARERHEGRQGAHGHVRRHWRLREPDPGNQRVGGVSPVAPGAVRGGGHQAAQGRHPVRRARHGQDAPREGGGQPDQRDLPARRRQRAHPEVLRRGPKASPRALPRRGGELAVHRLHRRNRRDWHKAVRHGQQRHEGGAAHDAGAADAAGRFRQQQRRQGDHGHEPHRHAGPRPHPPGAYRSQDRVSLPG</sequence>
<evidence type="ECO:0000313" key="2">
    <source>
        <dbReference type="EMBL" id="EPY31545.1"/>
    </source>
</evidence>
<keyword evidence="3" id="KW-1185">Reference proteome</keyword>
<feature type="compositionally biased region" description="Low complexity" evidence="1">
    <location>
        <begin position="229"/>
        <end position="239"/>
    </location>
</feature>
<feature type="region of interest" description="Disordered" evidence="1">
    <location>
        <begin position="33"/>
        <end position="151"/>
    </location>
</feature>
<protein>
    <submittedName>
        <fullName evidence="2">26S proteasome regulatory subunit T2</fullName>
    </submittedName>
</protein>
<dbReference type="AlphaFoldDB" id="S9W6F8"/>
<keyword evidence="2" id="KW-0647">Proteasome</keyword>
<gene>
    <name evidence="2" type="ORF">STCU_03402</name>
</gene>
<reference evidence="2 3" key="1">
    <citation type="journal article" date="2013" name="PLoS ONE">
        <title>Predicting the Proteins of Angomonas deanei, Strigomonas culicis and Their Respective Endosymbionts Reveals New Aspects of the Trypanosomatidae Family.</title>
        <authorList>
            <person name="Motta M.C."/>
            <person name="Martins A.C."/>
            <person name="de Souza S.S."/>
            <person name="Catta-Preta C.M."/>
            <person name="Silva R."/>
            <person name="Klein C.C."/>
            <person name="de Almeida L.G."/>
            <person name="de Lima Cunha O."/>
            <person name="Ciapina L.P."/>
            <person name="Brocchi M."/>
            <person name="Colabardini A.C."/>
            <person name="de Araujo Lima B."/>
            <person name="Machado C.R."/>
            <person name="de Almeida Soares C.M."/>
            <person name="Probst C.M."/>
            <person name="de Menezes C.B."/>
            <person name="Thompson C.E."/>
            <person name="Bartholomeu D.C."/>
            <person name="Gradia D.F."/>
            <person name="Pavoni D.P."/>
            <person name="Grisard E.C."/>
            <person name="Fantinatti-Garboggini F."/>
            <person name="Marchini F.K."/>
            <person name="Rodrigues-Luiz G.F."/>
            <person name="Wagner G."/>
            <person name="Goldman G.H."/>
            <person name="Fietto J.L."/>
            <person name="Elias M.C."/>
            <person name="Goldman M.H."/>
            <person name="Sagot M.F."/>
            <person name="Pereira M."/>
            <person name="Stoco P.H."/>
            <person name="de Mendonca-Neto R.P."/>
            <person name="Teixeira S.M."/>
            <person name="Maciel T.E."/>
            <person name="de Oliveira Mendes T.A."/>
            <person name="Urmenyi T.P."/>
            <person name="de Souza W."/>
            <person name="Schenkman S."/>
            <person name="de Vasconcelos A.T."/>
        </authorList>
    </citation>
    <scope>NUCLEOTIDE SEQUENCE [LARGE SCALE GENOMIC DNA]</scope>
</reference>
<name>S9W6F8_9TRYP</name>
<accession>S9W6F8</accession>
<dbReference type="EMBL" id="ATMH01003402">
    <property type="protein sequence ID" value="EPY31545.1"/>
    <property type="molecule type" value="Genomic_DNA"/>
</dbReference>
<feature type="compositionally biased region" description="Basic and acidic residues" evidence="1">
    <location>
        <begin position="272"/>
        <end position="290"/>
    </location>
</feature>
<feature type="compositionally biased region" description="Low complexity" evidence="1">
    <location>
        <begin position="336"/>
        <end position="349"/>
    </location>
</feature>